<dbReference type="EMBL" id="BNBA01000067">
    <property type="protein sequence ID" value="GHH61553.1"/>
    <property type="molecule type" value="Genomic_DNA"/>
</dbReference>
<proteinExistence type="predicted"/>
<protein>
    <submittedName>
        <fullName evidence="1">Uncharacterized protein</fullName>
    </submittedName>
</protein>
<keyword evidence="2" id="KW-1185">Reference proteome</keyword>
<organism evidence="1 2">
    <name type="scientific">Xanthomonas boreopolis</name>
    <dbReference type="NCBI Taxonomy" id="86183"/>
    <lineage>
        <taxon>Bacteria</taxon>
        <taxon>Pseudomonadati</taxon>
        <taxon>Pseudomonadota</taxon>
        <taxon>Gammaproteobacteria</taxon>
        <taxon>Lysobacterales</taxon>
        <taxon>Lysobacteraceae</taxon>
        <taxon>Xanthomonas</taxon>
    </lineage>
</organism>
<reference evidence="1" key="1">
    <citation type="journal article" date="2014" name="Int. J. Syst. Evol. Microbiol.">
        <title>Complete genome sequence of Corynebacterium casei LMG S-19264T (=DSM 44701T), isolated from a smear-ripened cheese.</title>
        <authorList>
            <consortium name="US DOE Joint Genome Institute (JGI-PGF)"/>
            <person name="Walter F."/>
            <person name="Albersmeier A."/>
            <person name="Kalinowski J."/>
            <person name="Ruckert C."/>
        </authorList>
    </citation>
    <scope>NUCLEOTIDE SEQUENCE</scope>
    <source>
        <strain evidence="1">JCM 13306</strain>
    </source>
</reference>
<gene>
    <name evidence="1" type="ORF">GCM10009090_38160</name>
</gene>
<reference evidence="1" key="2">
    <citation type="submission" date="2020-09" db="EMBL/GenBank/DDBJ databases">
        <authorList>
            <person name="Sun Q."/>
            <person name="Ohkuma M."/>
        </authorList>
    </citation>
    <scope>NUCLEOTIDE SEQUENCE</scope>
    <source>
        <strain evidence="1">JCM 13306</strain>
    </source>
</reference>
<accession>A0A919KKI8</accession>
<evidence type="ECO:0000313" key="2">
    <source>
        <dbReference type="Proteomes" id="UP000623958"/>
    </source>
</evidence>
<evidence type="ECO:0000313" key="1">
    <source>
        <dbReference type="EMBL" id="GHH61553.1"/>
    </source>
</evidence>
<sequence>MYTKQNKELFEMDWANIRPYAARGFGPIQVGAPAVMSLQLVEYFPENPNEWKTRITVEGMLPNREGCQQVWELIRRYMEDPPRGHAAAGRRPCP</sequence>
<dbReference type="Proteomes" id="UP000623958">
    <property type="component" value="Unassembled WGS sequence"/>
</dbReference>
<dbReference type="AlphaFoldDB" id="A0A919KKI8"/>
<name>A0A919KKI8_9XANT</name>
<comment type="caution">
    <text evidence="1">The sequence shown here is derived from an EMBL/GenBank/DDBJ whole genome shotgun (WGS) entry which is preliminary data.</text>
</comment>